<dbReference type="Pfam" id="PF03772">
    <property type="entry name" value="Competence"/>
    <property type="match status" value="1"/>
</dbReference>
<dbReference type="Proteomes" id="UP000239209">
    <property type="component" value="Unassembled WGS sequence"/>
</dbReference>
<proteinExistence type="predicted"/>
<dbReference type="InterPro" id="IPR004477">
    <property type="entry name" value="ComEC_N"/>
</dbReference>
<reference evidence="2 3" key="1">
    <citation type="submission" date="2018-03" db="EMBL/GenBank/DDBJ databases">
        <title>Genomic Encyclopedia of Archaeal and Bacterial Type Strains, Phase II (KMG-II): from individual species to whole genera.</title>
        <authorList>
            <person name="Goeker M."/>
        </authorList>
    </citation>
    <scope>NUCLEOTIDE SEQUENCE [LARGE SCALE GENOMIC DNA]</scope>
    <source>
        <strain evidence="2 3">DSM 45348</strain>
    </source>
</reference>
<organism evidence="2 3">
    <name type="scientific">Pseudosporangium ferrugineum</name>
    <dbReference type="NCBI Taxonomy" id="439699"/>
    <lineage>
        <taxon>Bacteria</taxon>
        <taxon>Bacillati</taxon>
        <taxon>Actinomycetota</taxon>
        <taxon>Actinomycetes</taxon>
        <taxon>Micromonosporales</taxon>
        <taxon>Micromonosporaceae</taxon>
        <taxon>Pseudosporangium</taxon>
    </lineage>
</organism>
<name>A0A2T0RSA3_9ACTN</name>
<sequence length="129" mass="13489">MWPDDGPALRLSVRALVLGSDPGWRPLLPGQRASATGKLLEPRGGDLRAAVVSVRDPPRLDGRPSWAQRAAGSLRAGLQRACVPLPDDVGGLLPGLVVGDTSRLDPALEEDFRATGMTHLNAVSGANVV</sequence>
<evidence type="ECO:0000313" key="2">
    <source>
        <dbReference type="EMBL" id="PRY24064.1"/>
    </source>
</evidence>
<evidence type="ECO:0000313" key="3">
    <source>
        <dbReference type="Proteomes" id="UP000239209"/>
    </source>
</evidence>
<protein>
    <submittedName>
        <fullName evidence="2">Competence protein</fullName>
    </submittedName>
</protein>
<dbReference type="AlphaFoldDB" id="A0A2T0RSA3"/>
<keyword evidence="3" id="KW-1185">Reference proteome</keyword>
<dbReference type="EMBL" id="PVZG01000014">
    <property type="protein sequence ID" value="PRY24064.1"/>
    <property type="molecule type" value="Genomic_DNA"/>
</dbReference>
<feature type="domain" description="ComEC/Rec2-related protein" evidence="1">
    <location>
        <begin position="96"/>
        <end position="128"/>
    </location>
</feature>
<gene>
    <name evidence="2" type="ORF">CLV70_114197</name>
</gene>
<comment type="caution">
    <text evidence="2">The sequence shown here is derived from an EMBL/GenBank/DDBJ whole genome shotgun (WGS) entry which is preliminary data.</text>
</comment>
<accession>A0A2T0RSA3</accession>
<evidence type="ECO:0000259" key="1">
    <source>
        <dbReference type="Pfam" id="PF03772"/>
    </source>
</evidence>